<dbReference type="EnsemblMetazoa" id="CapteT188237">
    <property type="protein sequence ID" value="CapteP188237"/>
    <property type="gene ID" value="CapteG188237"/>
</dbReference>
<reference evidence="1 3" key="2">
    <citation type="journal article" date="2013" name="Nature">
        <title>Insights into bilaterian evolution from three spiralian genomes.</title>
        <authorList>
            <person name="Simakov O."/>
            <person name="Marletaz F."/>
            <person name="Cho S.J."/>
            <person name="Edsinger-Gonzales E."/>
            <person name="Havlak P."/>
            <person name="Hellsten U."/>
            <person name="Kuo D.H."/>
            <person name="Larsson T."/>
            <person name="Lv J."/>
            <person name="Arendt D."/>
            <person name="Savage R."/>
            <person name="Osoegawa K."/>
            <person name="de Jong P."/>
            <person name="Grimwood J."/>
            <person name="Chapman J.A."/>
            <person name="Shapiro H."/>
            <person name="Aerts A."/>
            <person name="Otillar R.P."/>
            <person name="Terry A.Y."/>
            <person name="Boore J.L."/>
            <person name="Grigoriev I.V."/>
            <person name="Lindberg D.R."/>
            <person name="Seaver E.C."/>
            <person name="Weisblat D.A."/>
            <person name="Putnam N.H."/>
            <person name="Rokhsar D.S."/>
        </authorList>
    </citation>
    <scope>NUCLEOTIDE SEQUENCE</scope>
    <source>
        <strain evidence="1 3">I ESC-2004</strain>
    </source>
</reference>
<name>R7T7M5_CAPTE</name>
<dbReference type="HOGENOM" id="CLU_1628627_0_0_1"/>
<proteinExistence type="predicted"/>
<evidence type="ECO:0000313" key="3">
    <source>
        <dbReference type="Proteomes" id="UP000014760"/>
    </source>
</evidence>
<keyword evidence="3" id="KW-1185">Reference proteome</keyword>
<dbReference type="EMBL" id="KB312327">
    <property type="protein sequence ID" value="ELT87420.1"/>
    <property type="molecule type" value="Genomic_DNA"/>
</dbReference>
<protein>
    <submittedName>
        <fullName evidence="1 2">Uncharacterized protein</fullName>
    </submittedName>
</protein>
<gene>
    <name evidence="1" type="ORF">CAPTEDRAFT_188237</name>
</gene>
<sequence length="163" mass="18896">MQNEYGWWMWTLERTETNAAVHGELGWSSFWEREVKAKVAFVASVGGGWAGCESGESVFDGGLGGCCFNTDTRITDIRVTNIRRIRTRIFMPKHGSMHLQRNGPVSGRRSIDPRTGVTIRFHVFHKDQERRRKWFINSRRNDLSHLTLDNIGSKRVYLYPNCY</sequence>
<accession>R7T7M5</accession>
<dbReference type="EMBL" id="AMQN01015889">
    <property type="status" value="NOT_ANNOTATED_CDS"/>
    <property type="molecule type" value="Genomic_DNA"/>
</dbReference>
<dbReference type="AlphaFoldDB" id="R7T7M5"/>
<reference evidence="2" key="3">
    <citation type="submission" date="2015-06" db="UniProtKB">
        <authorList>
            <consortium name="EnsemblMetazoa"/>
        </authorList>
    </citation>
    <scope>IDENTIFICATION</scope>
</reference>
<dbReference type="Proteomes" id="UP000014760">
    <property type="component" value="Unassembled WGS sequence"/>
</dbReference>
<reference evidence="3" key="1">
    <citation type="submission" date="2012-12" db="EMBL/GenBank/DDBJ databases">
        <authorList>
            <person name="Hellsten U."/>
            <person name="Grimwood J."/>
            <person name="Chapman J.A."/>
            <person name="Shapiro H."/>
            <person name="Aerts A."/>
            <person name="Otillar R.P."/>
            <person name="Terry A.Y."/>
            <person name="Boore J.L."/>
            <person name="Simakov O."/>
            <person name="Marletaz F."/>
            <person name="Cho S.-J."/>
            <person name="Edsinger-Gonzales E."/>
            <person name="Havlak P."/>
            <person name="Kuo D.-H."/>
            <person name="Larsson T."/>
            <person name="Lv J."/>
            <person name="Arendt D."/>
            <person name="Savage R."/>
            <person name="Osoegawa K."/>
            <person name="de Jong P."/>
            <person name="Lindberg D.R."/>
            <person name="Seaver E.C."/>
            <person name="Weisblat D.A."/>
            <person name="Putnam N.H."/>
            <person name="Grigoriev I.V."/>
            <person name="Rokhsar D.S."/>
        </authorList>
    </citation>
    <scope>NUCLEOTIDE SEQUENCE</scope>
    <source>
        <strain evidence="3">I ESC-2004</strain>
    </source>
</reference>
<evidence type="ECO:0000313" key="1">
    <source>
        <dbReference type="EMBL" id="ELT87420.1"/>
    </source>
</evidence>
<evidence type="ECO:0000313" key="2">
    <source>
        <dbReference type="EnsemblMetazoa" id="CapteP188237"/>
    </source>
</evidence>
<organism evidence="1">
    <name type="scientific">Capitella teleta</name>
    <name type="common">Polychaete worm</name>
    <dbReference type="NCBI Taxonomy" id="283909"/>
    <lineage>
        <taxon>Eukaryota</taxon>
        <taxon>Metazoa</taxon>
        <taxon>Spiralia</taxon>
        <taxon>Lophotrochozoa</taxon>
        <taxon>Annelida</taxon>
        <taxon>Polychaeta</taxon>
        <taxon>Sedentaria</taxon>
        <taxon>Scolecida</taxon>
        <taxon>Capitellidae</taxon>
        <taxon>Capitella</taxon>
    </lineage>
</organism>